<proteinExistence type="predicted"/>
<dbReference type="InterPro" id="IPR058570">
    <property type="entry name" value="HROB_OB"/>
</dbReference>
<dbReference type="Pfam" id="PF15072">
    <property type="entry name" value="HROB"/>
    <property type="match status" value="1"/>
</dbReference>
<gene>
    <name evidence="3" type="ORF">DEO72_LG10g3783</name>
</gene>
<keyword evidence="4" id="KW-1185">Reference proteome</keyword>
<accession>A0A4D6NGQ3</accession>
<protein>
    <recommendedName>
        <fullName evidence="2">Homologous recombination OB-fold protein OB-fold domain-containing protein</fullName>
    </recommendedName>
</protein>
<reference evidence="3 4" key="1">
    <citation type="submission" date="2019-04" db="EMBL/GenBank/DDBJ databases">
        <title>An improved genome assembly and genetic linkage map for asparagus bean, Vigna unguiculata ssp. sesquipedialis.</title>
        <authorList>
            <person name="Xia Q."/>
            <person name="Zhang R."/>
            <person name="Dong Y."/>
        </authorList>
    </citation>
    <scope>NUCLEOTIDE SEQUENCE [LARGE SCALE GENOMIC DNA]</scope>
    <source>
        <tissue evidence="3">Leaf</tissue>
    </source>
</reference>
<dbReference type="InterPro" id="IPR028045">
    <property type="entry name" value="HROB"/>
</dbReference>
<dbReference type="PANTHER" id="PTHR14523:SF1">
    <property type="entry name" value="HOMOLOGOUS RECOMBINATION OB-FOLD PROTEIN"/>
    <property type="match status" value="1"/>
</dbReference>
<evidence type="ECO:0000256" key="1">
    <source>
        <dbReference type="SAM" id="MobiDB-lite"/>
    </source>
</evidence>
<feature type="region of interest" description="Disordered" evidence="1">
    <location>
        <begin position="230"/>
        <end position="251"/>
    </location>
</feature>
<feature type="domain" description="Homologous recombination OB-fold protein OB-fold" evidence="2">
    <location>
        <begin position="103"/>
        <end position="188"/>
    </location>
</feature>
<name>A0A4D6NGQ3_VIGUN</name>
<dbReference type="AlphaFoldDB" id="A0A4D6NGQ3"/>
<evidence type="ECO:0000313" key="3">
    <source>
        <dbReference type="EMBL" id="QCE12538.1"/>
    </source>
</evidence>
<dbReference type="EMBL" id="CP039354">
    <property type="protein sequence ID" value="QCE12538.1"/>
    <property type="molecule type" value="Genomic_DNA"/>
</dbReference>
<evidence type="ECO:0000313" key="4">
    <source>
        <dbReference type="Proteomes" id="UP000501690"/>
    </source>
</evidence>
<evidence type="ECO:0000259" key="2">
    <source>
        <dbReference type="Pfam" id="PF15072"/>
    </source>
</evidence>
<dbReference type="GO" id="GO:0000725">
    <property type="term" value="P:recombinational repair"/>
    <property type="evidence" value="ECO:0007669"/>
    <property type="project" value="InterPro"/>
</dbReference>
<dbReference type="PANTHER" id="PTHR14523">
    <property type="entry name" value="UNCHARACTERIZED PROTEIN C17ORF53 HOMOLOG"/>
    <property type="match status" value="1"/>
</dbReference>
<organism evidence="3 4">
    <name type="scientific">Vigna unguiculata</name>
    <name type="common">Cowpea</name>
    <dbReference type="NCBI Taxonomy" id="3917"/>
    <lineage>
        <taxon>Eukaryota</taxon>
        <taxon>Viridiplantae</taxon>
        <taxon>Streptophyta</taxon>
        <taxon>Embryophyta</taxon>
        <taxon>Tracheophyta</taxon>
        <taxon>Spermatophyta</taxon>
        <taxon>Magnoliopsida</taxon>
        <taxon>eudicotyledons</taxon>
        <taxon>Gunneridae</taxon>
        <taxon>Pentapetalae</taxon>
        <taxon>rosids</taxon>
        <taxon>fabids</taxon>
        <taxon>Fabales</taxon>
        <taxon>Fabaceae</taxon>
        <taxon>Papilionoideae</taxon>
        <taxon>50 kb inversion clade</taxon>
        <taxon>NPAAA clade</taxon>
        <taxon>indigoferoid/millettioid clade</taxon>
        <taxon>Phaseoleae</taxon>
        <taxon>Vigna</taxon>
    </lineage>
</organism>
<dbReference type="Proteomes" id="UP000501690">
    <property type="component" value="Linkage Group LG10"/>
</dbReference>
<sequence length="251" mass="27824">MEPWEGLDVEQEDLEAFLKKCNSGATLIPGPAGNVQAAMLNREREEAQSTQEFAKDVAAATYDRDFKSNAWLWAERFIHFHGLVEDGDFKNVTPLSCSKTIPRLPFVTCLVKECKPNGLGDMQICIKDQSATLWASVHKKVLDHADFGTQLMVGAVLLLQGVATFTFPYRNTYLNITLRNIVKIFKPDISPPTDDLVKATVKPVIHPHSSVDPNIDNILKKFLHPSRMLSTNERAETSASNAGGTSVQNDI</sequence>